<dbReference type="EMBL" id="JEOB01000001">
    <property type="protein sequence ID" value="EXM40552.1"/>
    <property type="molecule type" value="Genomic_DNA"/>
</dbReference>
<name>A0A011V4Y8_RUMAL</name>
<dbReference type="PATRIC" id="fig|1341156.4.peg.40"/>
<accession>A0A011V4Y8</accession>
<dbReference type="InterPro" id="IPR013324">
    <property type="entry name" value="RNA_pol_sigma_r3/r4-like"/>
</dbReference>
<gene>
    <name evidence="1" type="ORF">RASY3_01575</name>
</gene>
<sequence length="147" mass="16903">MTTDEVKAYLWQVHKLDNKLQRARMDLDKLRSAVEYRSPSFEGAGGHGSNDKLGQAMTRIVEYAAQADVLAAEYTAKYDEVKKAIGTLENDSLEQLLELRYLHYLKWEDIAQRMNYSDRQALRLHGVALKKMQKSLKMSPNVIECHT</sequence>
<dbReference type="Gene3D" id="1.20.140.160">
    <property type="match status" value="1"/>
</dbReference>
<evidence type="ECO:0000313" key="2">
    <source>
        <dbReference type="Proteomes" id="UP000021369"/>
    </source>
</evidence>
<proteinExistence type="predicted"/>
<dbReference type="OrthoDB" id="3242975at2"/>
<evidence type="ECO:0000313" key="1">
    <source>
        <dbReference type="EMBL" id="EXM40552.1"/>
    </source>
</evidence>
<evidence type="ECO:0008006" key="3">
    <source>
        <dbReference type="Google" id="ProtNLM"/>
    </source>
</evidence>
<organism evidence="1 2">
    <name type="scientific">Ruminococcus albus SY3</name>
    <dbReference type="NCBI Taxonomy" id="1341156"/>
    <lineage>
        <taxon>Bacteria</taxon>
        <taxon>Bacillati</taxon>
        <taxon>Bacillota</taxon>
        <taxon>Clostridia</taxon>
        <taxon>Eubacteriales</taxon>
        <taxon>Oscillospiraceae</taxon>
        <taxon>Ruminococcus</taxon>
    </lineage>
</organism>
<keyword evidence="2" id="KW-1185">Reference proteome</keyword>
<dbReference type="AlphaFoldDB" id="A0A011V4Y8"/>
<dbReference type="RefSeq" id="WP_051506278.1">
    <property type="nucleotide sequence ID" value="NZ_JEOB01000001.1"/>
</dbReference>
<reference evidence="1 2" key="1">
    <citation type="submission" date="2013-06" db="EMBL/GenBank/DDBJ databases">
        <title>Rumen cellulosomics: divergent fiber-degrading strategies revealed by comparative genome-wide analysis of six Ruminococcal strains.</title>
        <authorList>
            <person name="Dassa B."/>
            <person name="Borovok I."/>
            <person name="Lamed R."/>
            <person name="Flint H."/>
            <person name="Yeoman C.J."/>
            <person name="White B."/>
            <person name="Bayer E.A."/>
        </authorList>
    </citation>
    <scope>NUCLEOTIDE SEQUENCE [LARGE SCALE GENOMIC DNA]</scope>
    <source>
        <strain evidence="1 2">SY3</strain>
    </source>
</reference>
<comment type="caution">
    <text evidence="1">The sequence shown here is derived from an EMBL/GenBank/DDBJ whole genome shotgun (WGS) entry which is preliminary data.</text>
</comment>
<dbReference type="Proteomes" id="UP000021369">
    <property type="component" value="Unassembled WGS sequence"/>
</dbReference>
<dbReference type="SUPFAM" id="SSF88659">
    <property type="entry name" value="Sigma3 and sigma4 domains of RNA polymerase sigma factors"/>
    <property type="match status" value="1"/>
</dbReference>
<protein>
    <recommendedName>
        <fullName evidence="3">RNA polymerase sigma-70 region 4 domain-containing protein</fullName>
    </recommendedName>
</protein>